<evidence type="ECO:0000313" key="1">
    <source>
        <dbReference type="EMBL" id="KKN02555.1"/>
    </source>
</evidence>
<reference evidence="1" key="1">
    <citation type="journal article" date="2015" name="Nature">
        <title>Complex archaea that bridge the gap between prokaryotes and eukaryotes.</title>
        <authorList>
            <person name="Spang A."/>
            <person name="Saw J.H."/>
            <person name="Jorgensen S.L."/>
            <person name="Zaremba-Niedzwiedzka K."/>
            <person name="Martijn J."/>
            <person name="Lind A.E."/>
            <person name="van Eijk R."/>
            <person name="Schleper C."/>
            <person name="Guy L."/>
            <person name="Ettema T.J."/>
        </authorList>
    </citation>
    <scope>NUCLEOTIDE SEQUENCE</scope>
</reference>
<organism evidence="1">
    <name type="scientific">marine sediment metagenome</name>
    <dbReference type="NCBI Taxonomy" id="412755"/>
    <lineage>
        <taxon>unclassified sequences</taxon>
        <taxon>metagenomes</taxon>
        <taxon>ecological metagenomes</taxon>
    </lineage>
</organism>
<sequence>MKIDKFKWERCQSRNGEKRCMDFVGHKGDHHSFEGEAEKAWVWQYDYPLSVSGLVFGNLNASSVIPDA</sequence>
<comment type="caution">
    <text evidence="1">The sequence shown here is derived from an EMBL/GenBank/DDBJ whole genome shotgun (WGS) entry which is preliminary data.</text>
</comment>
<dbReference type="AlphaFoldDB" id="A0A0F9M536"/>
<proteinExistence type="predicted"/>
<gene>
    <name evidence="1" type="ORF">LCGC14_1116640</name>
</gene>
<accession>A0A0F9M536</accession>
<name>A0A0F9M536_9ZZZZ</name>
<protein>
    <submittedName>
        <fullName evidence="1">Uncharacterized protein</fullName>
    </submittedName>
</protein>
<dbReference type="EMBL" id="LAZR01005137">
    <property type="protein sequence ID" value="KKN02555.1"/>
    <property type="molecule type" value="Genomic_DNA"/>
</dbReference>